<gene>
    <name evidence="1" type="ORF">AVM11_17925</name>
</gene>
<dbReference type="OrthoDB" id="10020608at2"/>
<evidence type="ECO:0000313" key="1">
    <source>
        <dbReference type="EMBL" id="KZB95002.1"/>
    </source>
</evidence>
<accession>A0A175Y2L6</accession>
<dbReference type="Proteomes" id="UP000078460">
    <property type="component" value="Unassembled WGS sequence"/>
</dbReference>
<dbReference type="AlphaFoldDB" id="A0A175Y2L6"/>
<dbReference type="KEGG" id="smy:BJP26_14005"/>
<dbReference type="RefSeq" id="WP_062126899.1">
    <property type="nucleotide sequence ID" value="NZ_CP017578.1"/>
</dbReference>
<sequence>MLDSIFLRLTVLVVAIVLVATVWSSLRRRLPRAHRFLTDYTLAMYGLTYAAGCCVLYLFRYDYLFRFYGNAVFFPTFTSFELVLFLGLLPFLVLPIMVAGILALTRGAVTHLPEDPIGTEAKTIGLALVLLPSLALIAPIAGQLMSNALGDLLSTSSATSLYTQRALVFEQVSFLQGGVIYSVLPAVAAILLFWQGQHPWMSRVLGAGIALIATLLNLGMFQIGPTLSFFLTCTFCYIVLRGGRISLPVAGGALFLGSVVLGFYSLLKTSANNINQIEIFLMRLPMPLPYLIQFAAQKPALDSRYTSLPFDLGEYMFPELRSAQRFVAMPQPAFIDAWFSFNPLTGIAVLLFGAMLIVFFGNRMVQAGFGQPVVDPRLLLWAVIAAPSLYYLFQVDILSLMVSAYSIPFVALAPVAIMAVHLWTKKADVPVPSLSHHEGRS</sequence>
<name>A0A175Y2L6_9SPHN</name>
<proteinExistence type="predicted"/>
<reference evidence="1" key="1">
    <citation type="submission" date="2016-03" db="EMBL/GenBank/DDBJ databases">
        <title>Sphingomonas melonis TY, whole genome shotgun sequencing.</title>
        <authorList>
            <person name="Wang H."/>
            <person name="Zhu P."/>
        </authorList>
    </citation>
    <scope>NUCLEOTIDE SEQUENCE [LARGE SCALE GENOMIC DNA]</scope>
    <source>
        <strain evidence="1">TY</strain>
    </source>
</reference>
<keyword evidence="2" id="KW-1185">Reference proteome</keyword>
<dbReference type="EMBL" id="LQCK02000021">
    <property type="protein sequence ID" value="KZB95002.1"/>
    <property type="molecule type" value="Genomic_DNA"/>
</dbReference>
<organism evidence="1 2">
    <name type="scientific">Sphingomonas melonis TY</name>
    <dbReference type="NCBI Taxonomy" id="621456"/>
    <lineage>
        <taxon>Bacteria</taxon>
        <taxon>Pseudomonadati</taxon>
        <taxon>Pseudomonadota</taxon>
        <taxon>Alphaproteobacteria</taxon>
        <taxon>Sphingomonadales</taxon>
        <taxon>Sphingomonadaceae</taxon>
        <taxon>Sphingomonas</taxon>
    </lineage>
</organism>
<protein>
    <submittedName>
        <fullName evidence="1">Uncharacterized protein</fullName>
    </submittedName>
</protein>
<evidence type="ECO:0000313" key="2">
    <source>
        <dbReference type="Proteomes" id="UP000078460"/>
    </source>
</evidence>
<comment type="caution">
    <text evidence="1">The sequence shown here is derived from an EMBL/GenBank/DDBJ whole genome shotgun (WGS) entry which is preliminary data.</text>
</comment>
<dbReference type="STRING" id="621456.BJP26_14005"/>